<dbReference type="Proteomes" id="UP000184471">
    <property type="component" value="Unassembled WGS sequence"/>
</dbReference>
<feature type="region of interest" description="Disordered" evidence="4">
    <location>
        <begin position="1"/>
        <end position="21"/>
    </location>
</feature>
<accession>A0A1M5LMM7</accession>
<dbReference type="Gene3D" id="1.10.12.10">
    <property type="entry name" value="Lyase 2-enoyl-coa Hydratase, Chain A, domain 2"/>
    <property type="match status" value="1"/>
</dbReference>
<dbReference type="InterPro" id="IPR029045">
    <property type="entry name" value="ClpP/crotonase-like_dom_sf"/>
</dbReference>
<dbReference type="OrthoDB" id="8452484at2"/>
<proteinExistence type="inferred from homology"/>
<dbReference type="InterPro" id="IPR001753">
    <property type="entry name" value="Enoyl-CoA_hydra/iso"/>
</dbReference>
<evidence type="ECO:0000256" key="2">
    <source>
        <dbReference type="ARBA" id="ARBA00023239"/>
    </source>
</evidence>
<dbReference type="Gene3D" id="3.90.226.10">
    <property type="entry name" value="2-enoyl-CoA Hydratase, Chain A, domain 1"/>
    <property type="match status" value="1"/>
</dbReference>
<organism evidence="5 6">
    <name type="scientific">Geodermatophilus nigrescens</name>
    <dbReference type="NCBI Taxonomy" id="1070870"/>
    <lineage>
        <taxon>Bacteria</taxon>
        <taxon>Bacillati</taxon>
        <taxon>Actinomycetota</taxon>
        <taxon>Actinomycetes</taxon>
        <taxon>Geodermatophilales</taxon>
        <taxon>Geodermatophilaceae</taxon>
        <taxon>Geodermatophilus</taxon>
    </lineage>
</organism>
<evidence type="ECO:0000256" key="1">
    <source>
        <dbReference type="ARBA" id="ARBA00005254"/>
    </source>
</evidence>
<evidence type="ECO:0000256" key="4">
    <source>
        <dbReference type="SAM" id="MobiDB-lite"/>
    </source>
</evidence>
<name>A0A1M5LMM7_9ACTN</name>
<sequence length="270" mass="28502">MTTAPAAPATLNGGSPPPVSLARDGDVATLTLANPRRKNAMTPQAWRMLRETLVEVGRSDARVLVVTGAGTDFCAGADLSAREDRPTAPMASMAEVNDACLALHRLPVPTIARVDGVAVGAGMNLALGCDFVVATDRARFSEIFVRRGMSVDFGGSWLLPRLVGLRRAKELVLLGDIIGAAEALEAGLVREVVPAGELDATVAALAARLASGAPVAMRQSKRMLTDSFETGLERALEDEARSQQINFATDDLAEAVAAFHDKRDPRFTGR</sequence>
<dbReference type="CDD" id="cd06558">
    <property type="entry name" value="crotonase-like"/>
    <property type="match status" value="1"/>
</dbReference>
<evidence type="ECO:0000256" key="3">
    <source>
        <dbReference type="RuleBase" id="RU003707"/>
    </source>
</evidence>
<dbReference type="GO" id="GO:0016853">
    <property type="term" value="F:isomerase activity"/>
    <property type="evidence" value="ECO:0007669"/>
    <property type="project" value="UniProtKB-KW"/>
</dbReference>
<dbReference type="PANTHER" id="PTHR11941:SF133">
    <property type="entry name" value="1,2-EPOXYPHENYLACETYL-COA ISOMERASE"/>
    <property type="match status" value="1"/>
</dbReference>
<dbReference type="Pfam" id="PF00378">
    <property type="entry name" value="ECH_1"/>
    <property type="match status" value="1"/>
</dbReference>
<dbReference type="GO" id="GO:0016829">
    <property type="term" value="F:lyase activity"/>
    <property type="evidence" value="ECO:0007669"/>
    <property type="project" value="UniProtKB-KW"/>
</dbReference>
<keyword evidence="2" id="KW-0456">Lyase</keyword>
<dbReference type="PANTHER" id="PTHR11941">
    <property type="entry name" value="ENOYL-COA HYDRATASE-RELATED"/>
    <property type="match status" value="1"/>
</dbReference>
<dbReference type="PROSITE" id="PS00166">
    <property type="entry name" value="ENOYL_COA_HYDRATASE"/>
    <property type="match status" value="1"/>
</dbReference>
<dbReference type="EMBL" id="FQVX01000003">
    <property type="protein sequence ID" value="SHG66298.1"/>
    <property type="molecule type" value="Genomic_DNA"/>
</dbReference>
<dbReference type="InterPro" id="IPR018376">
    <property type="entry name" value="Enoyl-CoA_hyd/isom_CS"/>
</dbReference>
<comment type="similarity">
    <text evidence="1 3">Belongs to the enoyl-CoA hydratase/isomerase family.</text>
</comment>
<reference evidence="5 6" key="1">
    <citation type="submission" date="2016-11" db="EMBL/GenBank/DDBJ databases">
        <authorList>
            <person name="Jaros S."/>
            <person name="Januszkiewicz K."/>
            <person name="Wedrychowicz H."/>
        </authorList>
    </citation>
    <scope>NUCLEOTIDE SEQUENCE [LARGE SCALE GENOMIC DNA]</scope>
    <source>
        <strain evidence="5 6">DSM 45408</strain>
    </source>
</reference>
<keyword evidence="6" id="KW-1185">Reference proteome</keyword>
<dbReference type="GO" id="GO:0006635">
    <property type="term" value="P:fatty acid beta-oxidation"/>
    <property type="evidence" value="ECO:0007669"/>
    <property type="project" value="TreeGrafter"/>
</dbReference>
<gene>
    <name evidence="5" type="ORF">SAMN05444351_2861</name>
</gene>
<keyword evidence="5" id="KW-0413">Isomerase</keyword>
<evidence type="ECO:0000313" key="6">
    <source>
        <dbReference type="Proteomes" id="UP000184471"/>
    </source>
</evidence>
<dbReference type="SUPFAM" id="SSF52096">
    <property type="entry name" value="ClpP/crotonase"/>
    <property type="match status" value="1"/>
</dbReference>
<evidence type="ECO:0000313" key="5">
    <source>
        <dbReference type="EMBL" id="SHG66298.1"/>
    </source>
</evidence>
<dbReference type="AlphaFoldDB" id="A0A1M5LMM7"/>
<protein>
    <submittedName>
        <fullName evidence="5">2-(1,2-epoxy-1,2-dihydrophenyl)acetyl-CoA isomerase</fullName>
    </submittedName>
</protein>
<dbReference type="RefSeq" id="WP_073420913.1">
    <property type="nucleotide sequence ID" value="NZ_FQVX01000003.1"/>
</dbReference>
<dbReference type="STRING" id="1070870.SAMN05444351_2861"/>
<dbReference type="InterPro" id="IPR014748">
    <property type="entry name" value="Enoyl-CoA_hydra_C"/>
</dbReference>